<dbReference type="EMBL" id="VMNI01000034">
    <property type="protein sequence ID" value="TVO70238.1"/>
    <property type="molecule type" value="Genomic_DNA"/>
</dbReference>
<gene>
    <name evidence="2" type="ORF">FHP89_20755</name>
</gene>
<keyword evidence="1" id="KW-0812">Transmembrane</keyword>
<proteinExistence type="predicted"/>
<reference evidence="2 3" key="1">
    <citation type="submission" date="2019-07" db="EMBL/GenBank/DDBJ databases">
        <title>The pathways for chlorine oxyanion respiration interact through the shared metabolite chlorate.</title>
        <authorList>
            <person name="Barnum T.P."/>
            <person name="Cheng Y."/>
            <person name="Hill K.A."/>
            <person name="Lucas L.N."/>
            <person name="Carlson H.K."/>
            <person name="Coates J.D."/>
        </authorList>
    </citation>
    <scope>NUCLEOTIDE SEQUENCE [LARGE SCALE GENOMIC DNA]</scope>
    <source>
        <strain evidence="2 3">SFB-1</strain>
    </source>
</reference>
<evidence type="ECO:0000313" key="2">
    <source>
        <dbReference type="EMBL" id="TVO70238.1"/>
    </source>
</evidence>
<keyword evidence="1" id="KW-0472">Membrane</keyword>
<dbReference type="AlphaFoldDB" id="A0A557QZG9"/>
<dbReference type="Proteomes" id="UP000318349">
    <property type="component" value="Unassembled WGS sequence"/>
</dbReference>
<name>A0A557QZG9_9RHOO</name>
<organism evidence="2 3">
    <name type="scientific">Denitromonas halophila</name>
    <dbReference type="NCBI Taxonomy" id="1629404"/>
    <lineage>
        <taxon>Bacteria</taxon>
        <taxon>Pseudomonadati</taxon>
        <taxon>Pseudomonadota</taxon>
        <taxon>Betaproteobacteria</taxon>
        <taxon>Rhodocyclales</taxon>
        <taxon>Zoogloeaceae</taxon>
        <taxon>Denitromonas</taxon>
    </lineage>
</organism>
<evidence type="ECO:0000313" key="3">
    <source>
        <dbReference type="Proteomes" id="UP000318349"/>
    </source>
</evidence>
<accession>A0A557QZG9</accession>
<evidence type="ECO:0000256" key="1">
    <source>
        <dbReference type="SAM" id="Phobius"/>
    </source>
</evidence>
<feature type="transmembrane region" description="Helical" evidence="1">
    <location>
        <begin position="39"/>
        <end position="59"/>
    </location>
</feature>
<comment type="caution">
    <text evidence="2">The sequence shown here is derived from an EMBL/GenBank/DDBJ whole genome shotgun (WGS) entry which is preliminary data.</text>
</comment>
<sequence>MIDTLLETLFEAVGEAALWLANRTVGRCFNLEEADAYRVGEWVVLGTIVLGLFLLTVIAS</sequence>
<keyword evidence="1" id="KW-1133">Transmembrane helix</keyword>
<protein>
    <submittedName>
        <fullName evidence="2">Uncharacterized protein</fullName>
    </submittedName>
</protein>